<evidence type="ECO:0000313" key="3">
    <source>
        <dbReference type="EMBL" id="KAK4391135.1"/>
    </source>
</evidence>
<dbReference type="EMBL" id="JACGWL010000012">
    <property type="protein sequence ID" value="KAK4391135.1"/>
    <property type="molecule type" value="Genomic_DNA"/>
</dbReference>
<reference evidence="3" key="2">
    <citation type="journal article" date="2024" name="Plant">
        <title>Genomic evolution and insights into agronomic trait innovations of Sesamum species.</title>
        <authorList>
            <person name="Miao H."/>
            <person name="Wang L."/>
            <person name="Qu L."/>
            <person name="Liu H."/>
            <person name="Sun Y."/>
            <person name="Le M."/>
            <person name="Wang Q."/>
            <person name="Wei S."/>
            <person name="Zheng Y."/>
            <person name="Lin W."/>
            <person name="Duan Y."/>
            <person name="Cao H."/>
            <person name="Xiong S."/>
            <person name="Wang X."/>
            <person name="Wei L."/>
            <person name="Li C."/>
            <person name="Ma Q."/>
            <person name="Ju M."/>
            <person name="Zhao R."/>
            <person name="Li G."/>
            <person name="Mu C."/>
            <person name="Tian Q."/>
            <person name="Mei H."/>
            <person name="Zhang T."/>
            <person name="Gao T."/>
            <person name="Zhang H."/>
        </authorList>
    </citation>
    <scope>NUCLEOTIDE SEQUENCE</scope>
    <source>
        <strain evidence="3">K16</strain>
    </source>
</reference>
<gene>
    <name evidence="3" type="ORF">Sango_2176800</name>
</gene>
<protein>
    <submittedName>
        <fullName evidence="3">Protein terminal ear1</fullName>
    </submittedName>
</protein>
<proteinExistence type="predicted"/>
<evidence type="ECO:0000256" key="1">
    <source>
        <dbReference type="SAM" id="MobiDB-lite"/>
    </source>
</evidence>
<dbReference type="CDD" id="cd12277">
    <property type="entry name" value="RRM3_MEI2_EAR1_like"/>
    <property type="match status" value="1"/>
</dbReference>
<dbReference type="InterPro" id="IPR035979">
    <property type="entry name" value="RBD_domain_sf"/>
</dbReference>
<dbReference type="InterPro" id="IPR007201">
    <property type="entry name" value="Mei2-like_Rrm_C"/>
</dbReference>
<dbReference type="AlphaFoldDB" id="A0AAE1WD60"/>
<dbReference type="Pfam" id="PF04059">
    <property type="entry name" value="RRM_2"/>
    <property type="match status" value="1"/>
</dbReference>
<dbReference type="SUPFAM" id="SSF54928">
    <property type="entry name" value="RNA-binding domain, RBD"/>
    <property type="match status" value="1"/>
</dbReference>
<sequence>MCIKLPRTLNPKAQEWRPSALQPPFQPHSHLIYPPHSQPPVVPLPEQQLVQVVPFTSGPPQNVLCQLPHQQPYYQSHALPSYQAFIPFSVHAQHHSFHCVSFPADESFYNKETKDLGCGNEINLQEENTDESYNKEKMVESAPKRAPVDVVKKGLRRALPPRLQRALKSTFSVDKKPRLVKKEWRPRKSANPESHEGSGDAGASLSPLPASGDDSSHPSKTTVMIKNIPNQLGRDFMLKFLDDCCKSYSLEYDFLYLPMDFRKQGNLGYAFVNFTSAVAALGFSKTLHNFKWETAWTDRGPITSKKICEVTWARIQKVKVYYFRVRLRYACKMNRAIRPSQGRSRQWLSDARVSGWNRCFSFGKEALIRRFKNSSFCCDRIDFLPVVLDPPRNGSDPNPCAPVVLGKLNWPDARSKTY</sequence>
<feature type="region of interest" description="Disordered" evidence="1">
    <location>
        <begin position="182"/>
        <end position="221"/>
    </location>
</feature>
<comment type="caution">
    <text evidence="3">The sequence shown here is derived from an EMBL/GenBank/DDBJ whole genome shotgun (WGS) entry which is preliminary data.</text>
</comment>
<dbReference type="Proteomes" id="UP001289374">
    <property type="component" value="Unassembled WGS sequence"/>
</dbReference>
<reference evidence="3" key="1">
    <citation type="submission" date="2020-06" db="EMBL/GenBank/DDBJ databases">
        <authorList>
            <person name="Li T."/>
            <person name="Hu X."/>
            <person name="Zhang T."/>
            <person name="Song X."/>
            <person name="Zhang H."/>
            <person name="Dai N."/>
            <person name="Sheng W."/>
            <person name="Hou X."/>
            <person name="Wei L."/>
        </authorList>
    </citation>
    <scope>NUCLEOTIDE SEQUENCE</scope>
    <source>
        <strain evidence="3">K16</strain>
        <tissue evidence="3">Leaf</tissue>
    </source>
</reference>
<feature type="domain" description="Mei2-like C-terminal RNA recognition motif" evidence="2">
    <location>
        <begin position="220"/>
        <end position="317"/>
    </location>
</feature>
<dbReference type="GO" id="GO:0003676">
    <property type="term" value="F:nucleic acid binding"/>
    <property type="evidence" value="ECO:0007669"/>
    <property type="project" value="InterPro"/>
</dbReference>
<organism evidence="3 4">
    <name type="scientific">Sesamum angolense</name>
    <dbReference type="NCBI Taxonomy" id="2727404"/>
    <lineage>
        <taxon>Eukaryota</taxon>
        <taxon>Viridiplantae</taxon>
        <taxon>Streptophyta</taxon>
        <taxon>Embryophyta</taxon>
        <taxon>Tracheophyta</taxon>
        <taxon>Spermatophyta</taxon>
        <taxon>Magnoliopsida</taxon>
        <taxon>eudicotyledons</taxon>
        <taxon>Gunneridae</taxon>
        <taxon>Pentapetalae</taxon>
        <taxon>asterids</taxon>
        <taxon>lamiids</taxon>
        <taxon>Lamiales</taxon>
        <taxon>Pedaliaceae</taxon>
        <taxon>Sesamum</taxon>
    </lineage>
</organism>
<accession>A0AAE1WD60</accession>
<keyword evidence="4" id="KW-1185">Reference proteome</keyword>
<evidence type="ECO:0000259" key="2">
    <source>
        <dbReference type="Pfam" id="PF04059"/>
    </source>
</evidence>
<evidence type="ECO:0000313" key="4">
    <source>
        <dbReference type="Proteomes" id="UP001289374"/>
    </source>
</evidence>
<name>A0AAE1WD60_9LAMI</name>